<dbReference type="InterPro" id="IPR050951">
    <property type="entry name" value="Retrovirus_Pol_polyprotein"/>
</dbReference>
<name>A0A4Y1ZTY3_ARAVE</name>
<proteinExistence type="predicted"/>
<dbReference type="Pfam" id="PF17921">
    <property type="entry name" value="Integrase_H2C2"/>
    <property type="match status" value="1"/>
</dbReference>
<keyword evidence="3" id="KW-0540">Nuclease</keyword>
<dbReference type="GO" id="GO:0003676">
    <property type="term" value="F:nucleic acid binding"/>
    <property type="evidence" value="ECO:0007669"/>
    <property type="project" value="InterPro"/>
</dbReference>
<feature type="domain" description="Reverse transcriptase" evidence="7">
    <location>
        <begin position="456"/>
        <end position="633"/>
    </location>
</feature>
<dbReference type="Pfam" id="PF00078">
    <property type="entry name" value="RVT_1"/>
    <property type="match status" value="1"/>
</dbReference>
<dbReference type="InterPro" id="IPR012337">
    <property type="entry name" value="RNaseH-like_sf"/>
</dbReference>
<dbReference type="FunFam" id="1.10.340.70:FF:000003">
    <property type="entry name" value="Protein CBG25708"/>
    <property type="match status" value="1"/>
</dbReference>
<evidence type="ECO:0000259" key="7">
    <source>
        <dbReference type="PROSITE" id="PS50878"/>
    </source>
</evidence>
<dbReference type="Pfam" id="PF17919">
    <property type="entry name" value="RT_RNaseH_2"/>
    <property type="match status" value="1"/>
</dbReference>
<dbReference type="GO" id="GO:0003964">
    <property type="term" value="F:RNA-directed DNA polymerase activity"/>
    <property type="evidence" value="ECO:0007669"/>
    <property type="project" value="UniProtKB-KW"/>
</dbReference>
<dbReference type="Gene3D" id="1.10.340.70">
    <property type="match status" value="1"/>
</dbReference>
<dbReference type="FunFam" id="3.10.20.370:FF:000001">
    <property type="entry name" value="Retrovirus-related Pol polyprotein from transposon 17.6-like protein"/>
    <property type="match status" value="1"/>
</dbReference>
<feature type="region of interest" description="Disordered" evidence="6">
    <location>
        <begin position="1243"/>
        <end position="1319"/>
    </location>
</feature>
<dbReference type="InterPro" id="IPR021109">
    <property type="entry name" value="Peptidase_aspartic_dom_sf"/>
</dbReference>
<dbReference type="InterPro" id="IPR043502">
    <property type="entry name" value="DNA/RNA_pol_sf"/>
</dbReference>
<dbReference type="GO" id="GO:0015074">
    <property type="term" value="P:DNA integration"/>
    <property type="evidence" value="ECO:0007669"/>
    <property type="project" value="InterPro"/>
</dbReference>
<feature type="compositionally biased region" description="Basic and acidic residues" evidence="6">
    <location>
        <begin position="210"/>
        <end position="221"/>
    </location>
</feature>
<dbReference type="InterPro" id="IPR000477">
    <property type="entry name" value="RT_dom"/>
</dbReference>
<reference evidence="9 10" key="1">
    <citation type="journal article" date="2019" name="Sci. Rep.">
        <title>Orb-weaving spider Araneus ventricosus genome elucidates the spidroin gene catalogue.</title>
        <authorList>
            <person name="Kono N."/>
            <person name="Nakamura H."/>
            <person name="Ohtoshi R."/>
            <person name="Moran D.A.P."/>
            <person name="Shinohara A."/>
            <person name="Yoshida Y."/>
            <person name="Fujiwara M."/>
            <person name="Mori M."/>
            <person name="Tomita M."/>
            <person name="Arakawa K."/>
        </authorList>
    </citation>
    <scope>NUCLEOTIDE SEQUENCE [LARGE SCALE GENOMIC DNA]</scope>
</reference>
<evidence type="ECO:0000256" key="6">
    <source>
        <dbReference type="SAM" id="MobiDB-lite"/>
    </source>
</evidence>
<evidence type="ECO:0000313" key="9">
    <source>
        <dbReference type="EMBL" id="GBL67877.1"/>
    </source>
</evidence>
<dbReference type="EC" id="2.7.7.49" evidence="1"/>
<keyword evidence="4" id="KW-0255">Endonuclease</keyword>
<dbReference type="InterPro" id="IPR001584">
    <property type="entry name" value="Integrase_cat-core"/>
</dbReference>
<dbReference type="Gene3D" id="3.10.10.10">
    <property type="entry name" value="HIV Type 1 Reverse Transcriptase, subunit A, domain 1"/>
    <property type="match status" value="1"/>
</dbReference>
<evidence type="ECO:0000313" key="10">
    <source>
        <dbReference type="Proteomes" id="UP000499080"/>
    </source>
</evidence>
<dbReference type="InterPro" id="IPR041577">
    <property type="entry name" value="RT_RNaseH_2"/>
</dbReference>
<sequence>MAALHINPPENFTLSTPCNWSKWKMRFERYRIASGLSTKTGNEQVNSLLYIMGEQAEDIFSSFGLSETEQDDFDIVLKKFNDHFVVKKNTIFERAQFNKRVQLDGESVNTFITALYTLSEHCEYGVLHDELIRDRIVVGIRDKNLSEKLQLDADLTLTKVIERVRLSEVVKEQQEKMIEKNNASVNAISPNKPAKFLKQKPSSGARKQNVKPDFHRKNNENESRLHGKCKWCGKQRHDKRVCPARDARCRQCSKIGHYAKVCITKSQTGCSEVAYLGVVQLESKNKTNIDWTVTVQVNHKNIKFKIDSGADHTVLPANVFQNVFQNAKLEPPDKILCGPDRNPLKTLGKFKTNIEYKGKRCTEEIYVISNLQTCLLGKPALFSLGLGPNLNSICQISAADPKAKFPELFKGLGVMKGCYSIKLKPGAIPFAITCPRRVPIPLLKQTKAELERMVEEKVITPVLKPTEWCAPVVIVPKSDGNVRICVDLIELNKNVMRELHPLPKAEYSLNLLTEAKIFSKLDANSGFWQIPLDKKSSYLTTFITPFGRFRFQRLPFGISSAPEHFQRRMSQMLEGIPGTICHMDDILIWGSTQEEHDQRLTEVCKRLKNSGMTLNAKKCIFSQTSIKFLGHIIDGQGIHPDPDKIAAIENYQPPMNKKELKQLLGMANYLARFVPNYSDILFPLTSMLSNKLTFVWEAPQEAAFQKLKKILSSDPVLMIFDPKKETIVTTDASSYGLGATICQKQAGGRRSVIAYASRTLTPTESRYAQIEKEALAVVWGCEKFRDYLTGMHFKIETDHKPLIPIFSKKNLDDLSPRLQRIKLRMMKFSYTIVHIPGKELFAADALSRNPQKVPYKREELEAEIDAFIQMITSSLPASSRRLDELRVAQLKDETCQKLTDYVLKGWPSKKEVDTLCAPYWQNRYEISVQDGLLMRGCRIIIPKSHQAEVLNQIHEGHLGITKCRARARCSVYWPGISKVIEEKIKSCTACIQESSNRHQPLIPTSFPERPWKVLGLDLFKYKNSWYLLISDYYSRYPEIARLDRLTSAEIINHCKSIFSRHGIPDVVRSDNGSQFDPVKTAEFKDFAKSYGFTHISSSPKFSQSNGLIEAAVKTVKARIKKSRDPYLALMAYRATPLENGFSPSELLMGRRINTTLPVATTQLQPYSVNKKVLEAKEERRIEGQKTNYDKHHGVRNLNGLDPGQNVWITDRRVTGKVLQKTPYPRSYLVQSGSRVYRRNRKHLIPSPDFHPEPEPEDDYDVTGYQHSPADADPGCPPLMSSPQSPKTYPEKASSSTEASPDPYVTRSGRTVRPPERLDL</sequence>
<dbReference type="Gene3D" id="3.30.420.10">
    <property type="entry name" value="Ribonuclease H-like superfamily/Ribonuclease H"/>
    <property type="match status" value="1"/>
</dbReference>
<dbReference type="EMBL" id="BGPR01077901">
    <property type="protein sequence ID" value="GBL67877.1"/>
    <property type="molecule type" value="Genomic_DNA"/>
</dbReference>
<dbReference type="CDD" id="cd09274">
    <property type="entry name" value="RNase_HI_RT_Ty3"/>
    <property type="match status" value="1"/>
</dbReference>
<dbReference type="Proteomes" id="UP000499080">
    <property type="component" value="Unassembled WGS sequence"/>
</dbReference>
<evidence type="ECO:0000256" key="4">
    <source>
        <dbReference type="ARBA" id="ARBA00022759"/>
    </source>
</evidence>
<dbReference type="SUPFAM" id="SSF56672">
    <property type="entry name" value="DNA/RNA polymerases"/>
    <property type="match status" value="1"/>
</dbReference>
<evidence type="ECO:0000256" key="1">
    <source>
        <dbReference type="ARBA" id="ARBA00012493"/>
    </source>
</evidence>
<dbReference type="GO" id="GO:0004519">
    <property type="term" value="F:endonuclease activity"/>
    <property type="evidence" value="ECO:0007669"/>
    <property type="project" value="UniProtKB-KW"/>
</dbReference>
<accession>A0A4Y1ZTY3</accession>
<dbReference type="InterPro" id="IPR041588">
    <property type="entry name" value="Integrase_H2C2"/>
</dbReference>
<dbReference type="Gene3D" id="2.40.70.10">
    <property type="entry name" value="Acid Proteases"/>
    <property type="match status" value="1"/>
</dbReference>
<keyword evidence="5" id="KW-0695">RNA-directed DNA polymerase</keyword>
<comment type="caution">
    <text evidence="9">The sequence shown here is derived from an EMBL/GenBank/DDBJ whole genome shotgun (WGS) entry which is preliminary data.</text>
</comment>
<dbReference type="Gene3D" id="3.30.70.270">
    <property type="match status" value="2"/>
</dbReference>
<dbReference type="FunFam" id="3.30.420.10:FF:000063">
    <property type="entry name" value="Retrovirus-related Pol polyprotein from transposon 297-like Protein"/>
    <property type="match status" value="1"/>
</dbReference>
<gene>
    <name evidence="9" type="primary">TY3B-I_1490</name>
    <name evidence="9" type="ORF">AVEN_9667_1</name>
</gene>
<dbReference type="OrthoDB" id="6437448at2759"/>
<evidence type="ECO:0000259" key="8">
    <source>
        <dbReference type="PROSITE" id="PS50994"/>
    </source>
</evidence>
<dbReference type="CDD" id="cd01647">
    <property type="entry name" value="RT_LTR"/>
    <property type="match status" value="1"/>
</dbReference>
<dbReference type="InterPro" id="IPR043128">
    <property type="entry name" value="Rev_trsase/Diguanyl_cyclase"/>
</dbReference>
<feature type="region of interest" description="Disordered" evidence="6">
    <location>
        <begin position="1180"/>
        <end position="1203"/>
    </location>
</feature>
<feature type="region of interest" description="Disordered" evidence="6">
    <location>
        <begin position="193"/>
        <end position="221"/>
    </location>
</feature>
<organism evidence="9 10">
    <name type="scientific">Araneus ventricosus</name>
    <name type="common">Orbweaver spider</name>
    <name type="synonym">Epeira ventricosa</name>
    <dbReference type="NCBI Taxonomy" id="182803"/>
    <lineage>
        <taxon>Eukaryota</taxon>
        <taxon>Metazoa</taxon>
        <taxon>Ecdysozoa</taxon>
        <taxon>Arthropoda</taxon>
        <taxon>Chelicerata</taxon>
        <taxon>Arachnida</taxon>
        <taxon>Araneae</taxon>
        <taxon>Araneomorphae</taxon>
        <taxon>Entelegynae</taxon>
        <taxon>Araneoidea</taxon>
        <taxon>Araneidae</taxon>
        <taxon>Araneus</taxon>
    </lineage>
</organism>
<dbReference type="PANTHER" id="PTHR37984:SF9">
    <property type="entry name" value="INTEGRASE CATALYTIC DOMAIN-CONTAINING PROTEIN"/>
    <property type="match status" value="1"/>
</dbReference>
<dbReference type="PANTHER" id="PTHR37984">
    <property type="entry name" value="PROTEIN CBG26694"/>
    <property type="match status" value="1"/>
</dbReference>
<protein>
    <recommendedName>
        <fullName evidence="1">RNA-directed DNA polymerase</fullName>
        <ecNumber evidence="1">2.7.7.49</ecNumber>
    </recommendedName>
</protein>
<evidence type="ECO:0000256" key="5">
    <source>
        <dbReference type="ARBA" id="ARBA00022918"/>
    </source>
</evidence>
<dbReference type="PROSITE" id="PS50878">
    <property type="entry name" value="RT_POL"/>
    <property type="match status" value="1"/>
</dbReference>
<feature type="domain" description="Integrase catalytic" evidence="8">
    <location>
        <begin position="1006"/>
        <end position="1173"/>
    </location>
</feature>
<dbReference type="SUPFAM" id="SSF53098">
    <property type="entry name" value="Ribonuclease H-like"/>
    <property type="match status" value="1"/>
</dbReference>
<dbReference type="PROSITE" id="PS50994">
    <property type="entry name" value="INTEGRASE"/>
    <property type="match status" value="1"/>
</dbReference>
<feature type="compositionally biased region" description="Basic and acidic residues" evidence="6">
    <location>
        <begin position="1180"/>
        <end position="1191"/>
    </location>
</feature>
<dbReference type="SUPFAM" id="SSF50630">
    <property type="entry name" value="Acid proteases"/>
    <property type="match status" value="1"/>
</dbReference>
<dbReference type="InterPro" id="IPR036397">
    <property type="entry name" value="RNaseH_sf"/>
</dbReference>
<keyword evidence="10" id="KW-1185">Reference proteome</keyword>
<dbReference type="FunFam" id="3.30.70.270:FF:000026">
    <property type="entry name" value="Transposon Ty3-G Gag-Pol polyprotein"/>
    <property type="match status" value="1"/>
</dbReference>
<keyword evidence="2" id="KW-0808">Transferase</keyword>
<keyword evidence="2" id="KW-0548">Nucleotidyltransferase</keyword>
<evidence type="ECO:0000256" key="2">
    <source>
        <dbReference type="ARBA" id="ARBA00022695"/>
    </source>
</evidence>
<feature type="compositionally biased region" description="Polar residues" evidence="6">
    <location>
        <begin position="1280"/>
        <end position="1298"/>
    </location>
</feature>
<evidence type="ECO:0000256" key="3">
    <source>
        <dbReference type="ARBA" id="ARBA00022722"/>
    </source>
</evidence>
<keyword evidence="4" id="KW-0378">Hydrolase</keyword>
<dbReference type="GO" id="GO:0042575">
    <property type="term" value="C:DNA polymerase complex"/>
    <property type="evidence" value="ECO:0007669"/>
    <property type="project" value="UniProtKB-ARBA"/>
</dbReference>